<dbReference type="SUPFAM" id="SSF57756">
    <property type="entry name" value="Retrovirus zinc finger-like domains"/>
    <property type="match status" value="1"/>
</dbReference>
<proteinExistence type="predicted"/>
<name>A0A2N5SPT5_9BASI</name>
<dbReference type="InterPro" id="IPR036875">
    <property type="entry name" value="Znf_CCHC_sf"/>
</dbReference>
<accession>A0A2N5SPT5</accession>
<dbReference type="SMART" id="SM00343">
    <property type="entry name" value="ZnF_C2HC"/>
    <property type="match status" value="1"/>
</dbReference>
<keyword evidence="2" id="KW-0479">Metal-binding</keyword>
<evidence type="ECO:0000256" key="2">
    <source>
        <dbReference type="PROSITE-ProRule" id="PRU00047"/>
    </source>
</evidence>
<gene>
    <name evidence="4" type="ORF">PCANC_18506</name>
</gene>
<evidence type="ECO:0000313" key="4">
    <source>
        <dbReference type="EMBL" id="PLW15257.1"/>
    </source>
</evidence>
<protein>
    <recommendedName>
        <fullName evidence="3">CCHC-type domain-containing protein</fullName>
    </recommendedName>
</protein>
<keyword evidence="2" id="KW-0863">Zinc-finger</keyword>
<evidence type="ECO:0000313" key="5">
    <source>
        <dbReference type="Proteomes" id="UP000235388"/>
    </source>
</evidence>
<dbReference type="GO" id="GO:0003676">
    <property type="term" value="F:nucleic acid binding"/>
    <property type="evidence" value="ECO:0007669"/>
    <property type="project" value="InterPro"/>
</dbReference>
<dbReference type="InterPro" id="IPR001878">
    <property type="entry name" value="Znf_CCHC"/>
</dbReference>
<evidence type="ECO:0000259" key="3">
    <source>
        <dbReference type="PROSITE" id="PS50158"/>
    </source>
</evidence>
<keyword evidence="2" id="KW-0862">Zinc</keyword>
<comment type="caution">
    <text evidence="4">The sequence shown here is derived from an EMBL/GenBank/DDBJ whole genome shotgun (WGS) entry which is preliminary data.</text>
</comment>
<dbReference type="GO" id="GO:0008270">
    <property type="term" value="F:zinc ion binding"/>
    <property type="evidence" value="ECO:0007669"/>
    <property type="project" value="UniProtKB-KW"/>
</dbReference>
<organism evidence="4 5">
    <name type="scientific">Puccinia coronata f. sp. avenae</name>
    <dbReference type="NCBI Taxonomy" id="200324"/>
    <lineage>
        <taxon>Eukaryota</taxon>
        <taxon>Fungi</taxon>
        <taxon>Dikarya</taxon>
        <taxon>Basidiomycota</taxon>
        <taxon>Pucciniomycotina</taxon>
        <taxon>Pucciniomycetes</taxon>
        <taxon>Pucciniales</taxon>
        <taxon>Pucciniaceae</taxon>
        <taxon>Puccinia</taxon>
    </lineage>
</organism>
<feature type="domain" description="CCHC-type" evidence="3">
    <location>
        <begin position="56"/>
        <end position="72"/>
    </location>
</feature>
<dbReference type="GO" id="GO:0006397">
    <property type="term" value="P:mRNA processing"/>
    <property type="evidence" value="ECO:0007669"/>
    <property type="project" value="UniProtKB-KW"/>
</dbReference>
<dbReference type="OrthoDB" id="2507422at2759"/>
<dbReference type="EMBL" id="PGCJ01000900">
    <property type="protein sequence ID" value="PLW15257.1"/>
    <property type="molecule type" value="Genomic_DNA"/>
</dbReference>
<evidence type="ECO:0000256" key="1">
    <source>
        <dbReference type="ARBA" id="ARBA00022664"/>
    </source>
</evidence>
<dbReference type="Proteomes" id="UP000235388">
    <property type="component" value="Unassembled WGS sequence"/>
</dbReference>
<dbReference type="STRING" id="200324.A0A2N5SPT5"/>
<keyword evidence="1" id="KW-0507">mRNA processing</keyword>
<dbReference type="AlphaFoldDB" id="A0A2N5SPT5"/>
<reference evidence="4 5" key="1">
    <citation type="submission" date="2017-11" db="EMBL/GenBank/DDBJ databases">
        <title>De novo assembly and phasing of dikaryotic genomes from two isolates of Puccinia coronata f. sp. avenae, the causal agent of oat crown rust.</title>
        <authorList>
            <person name="Miller M.E."/>
            <person name="Zhang Y."/>
            <person name="Omidvar V."/>
            <person name="Sperschneider J."/>
            <person name="Schwessinger B."/>
            <person name="Raley C."/>
            <person name="Palmer J.M."/>
            <person name="Garnica D."/>
            <person name="Upadhyaya N."/>
            <person name="Rathjen J."/>
            <person name="Taylor J.M."/>
            <person name="Park R.F."/>
            <person name="Dodds P.N."/>
            <person name="Hirsch C.D."/>
            <person name="Kianian S.F."/>
            <person name="Figueroa M."/>
        </authorList>
    </citation>
    <scope>NUCLEOTIDE SEQUENCE [LARGE SCALE GENOMIC DNA]</scope>
    <source>
        <strain evidence="4">12NC29</strain>
    </source>
</reference>
<sequence length="357" mass="39229">MKHSSADMSEFINILEDISDKTRLGRRRFIQRSAETGKALETAPGIAAKGLPGQLKCFLCKEKGHTSRRCPKRVNAVEKDEPPLEDDCPSEYDPEGPIIGGDSNGTFVVSLSAGKNNLVRMRCCDLDCLVLLGSGAVRSVVGKHYLALFCPGWKKYILPIEPGKFHSASGALLPLGVVNIKLYLGEAKLVIQFVVMDNVRAQYFIMGNDRLARFRISLLNGNQRQFTVGKRTFDFDESINVIVAATGTFAQQVLSESKISPDLAESEGRGLLEVLNKFKEAFATVDQPFGAVKGHEVEITLTVEKPYPLMLRKAPYPASPRTRDAIEEHIKLLVQMGILRKVGSNEGVDITTPVIIA</sequence>
<dbReference type="PROSITE" id="PS50158">
    <property type="entry name" value="ZF_CCHC"/>
    <property type="match status" value="1"/>
</dbReference>
<dbReference type="Gene3D" id="4.10.60.10">
    <property type="entry name" value="Zinc finger, CCHC-type"/>
    <property type="match status" value="1"/>
</dbReference>
<keyword evidence="5" id="KW-1185">Reference proteome</keyword>